<dbReference type="InterPro" id="IPR013702">
    <property type="entry name" value="FIST_domain_N"/>
</dbReference>
<comment type="caution">
    <text evidence="3">The sequence shown here is derived from an EMBL/GenBank/DDBJ whole genome shotgun (WGS) entry which is preliminary data.</text>
</comment>
<accession>A0ABU8XM90</accession>
<dbReference type="Pfam" id="PF10442">
    <property type="entry name" value="FIST_C"/>
    <property type="match status" value="1"/>
</dbReference>
<dbReference type="Proteomes" id="UP001375743">
    <property type="component" value="Unassembled WGS sequence"/>
</dbReference>
<evidence type="ECO:0000259" key="1">
    <source>
        <dbReference type="SMART" id="SM00897"/>
    </source>
</evidence>
<protein>
    <submittedName>
        <fullName evidence="3">FIST N-terminal domain-containing protein</fullName>
    </submittedName>
</protein>
<keyword evidence="4" id="KW-1185">Reference proteome</keyword>
<proteinExistence type="predicted"/>
<dbReference type="InterPro" id="IPR019494">
    <property type="entry name" value="FIST_C"/>
</dbReference>
<evidence type="ECO:0000313" key="4">
    <source>
        <dbReference type="Proteomes" id="UP001375743"/>
    </source>
</evidence>
<evidence type="ECO:0000259" key="2">
    <source>
        <dbReference type="SMART" id="SM01204"/>
    </source>
</evidence>
<name>A0ABU8XM90_9PROT</name>
<organism evidence="3 4">
    <name type="scientific">Benzoatithermus flavus</name>
    <dbReference type="NCBI Taxonomy" id="3108223"/>
    <lineage>
        <taxon>Bacteria</taxon>
        <taxon>Pseudomonadati</taxon>
        <taxon>Pseudomonadota</taxon>
        <taxon>Alphaproteobacteria</taxon>
        <taxon>Geminicoccales</taxon>
        <taxon>Geminicoccaceae</taxon>
        <taxon>Benzoatithermus</taxon>
    </lineage>
</organism>
<sequence>MTCHASFRSRAVTAAGPNWHGVLGACLDQLEPLPAGANLGIVYLSDWLAPMADDVLRALRERTGVGTWFGACSPAVLGGPGGASDRGLAVLVTSLPEAGFRVTAALAPPESPGGLLLAHAEMDEADPARSLADLARCPAGTIVGGLTAAGRSPVHIAGGSIGSSATSIGFAPDLPILAGMARAGSPLGPAHRVTSAIGCRILALDGRPALDVLTDELGDLFRRAGAQAAPGLWLAEPGPGEEDEYRMRRITDLDRSSGALQIEGGRPGGIVRLMRPDPAASLARVSELARRLRDGLGGRQATAGLYLASRHRGRELFGPGVDELALLRQELGGLPLIGLVTDAEIFDGAIHEAAGVLVLIG</sequence>
<feature type="domain" description="FIST C-domain" evidence="2">
    <location>
        <begin position="209"/>
        <end position="348"/>
    </location>
</feature>
<evidence type="ECO:0000313" key="3">
    <source>
        <dbReference type="EMBL" id="MEK0082194.1"/>
    </source>
</evidence>
<dbReference type="Pfam" id="PF08495">
    <property type="entry name" value="FIST"/>
    <property type="match status" value="1"/>
</dbReference>
<dbReference type="SMART" id="SM01204">
    <property type="entry name" value="FIST_C"/>
    <property type="match status" value="1"/>
</dbReference>
<dbReference type="EMBL" id="JBBLZC010000002">
    <property type="protein sequence ID" value="MEK0082194.1"/>
    <property type="molecule type" value="Genomic_DNA"/>
</dbReference>
<reference evidence="3 4" key="1">
    <citation type="submission" date="2024-01" db="EMBL/GenBank/DDBJ databases">
        <title>Multi-omics insights into the function and evolution of sodium benzoate biodegradation pathways in Benzoatithermus flavus gen. nov., sp. nov. from hot spring.</title>
        <authorList>
            <person name="Hu C.-J."/>
            <person name="Li W.-J."/>
        </authorList>
    </citation>
    <scope>NUCLEOTIDE SEQUENCE [LARGE SCALE GENOMIC DNA]</scope>
    <source>
        <strain evidence="3 4">SYSU G07066</strain>
    </source>
</reference>
<dbReference type="SMART" id="SM00897">
    <property type="entry name" value="FIST"/>
    <property type="match status" value="1"/>
</dbReference>
<gene>
    <name evidence="3" type="ORF">U1T56_03450</name>
</gene>
<feature type="domain" description="FIST" evidence="1">
    <location>
        <begin position="37"/>
        <end position="208"/>
    </location>
</feature>